<sequence length="302" mass="34851">MKGTIVDVDIIAKLSLPRIEKYKTTFKLSSYEHAYAIYVWNKMLAGTFIPVMQAIEVSLRNAMNDAIATHCGTPLWFTRIYRSNDLPSNFQKLHHSVVNRHTHFDLDLLKKTNDPSYKVILKSTYERKIKNGNINIKNSYNQHIVGNLMLGAWVTLLNADYVDNTHNTKLWPALTNTVFPNATGREKNDLFNIYNDIRILRNRISHNEPICNPNGQFISIDECIESVKEKYNKALHSILLLSSKRHKVFIESHASSHFNMVCSKEYLNSIVDTYVAGKIKICKYCGNKFETVTNRKCFCRIK</sequence>
<comment type="caution">
    <text evidence="1">The sequence shown here is derived from an EMBL/GenBank/DDBJ whole genome shotgun (WGS) entry which is preliminary data.</text>
</comment>
<gene>
    <name evidence="1" type="ORF">CT690_24040</name>
</gene>
<protein>
    <recommendedName>
        <fullName evidence="3">Abi-like protein</fullName>
    </recommendedName>
</protein>
<dbReference type="InterPro" id="IPR011664">
    <property type="entry name" value="Abi_system_AbiD/AbiF-like"/>
</dbReference>
<evidence type="ECO:0008006" key="3">
    <source>
        <dbReference type="Google" id="ProtNLM"/>
    </source>
</evidence>
<name>A0A318NYG3_SERPL</name>
<reference evidence="1 2" key="1">
    <citation type="submission" date="2017-11" db="EMBL/GenBank/DDBJ databases">
        <title>Genome sequence of the oocydin A producing rhizobacterium Serratia plymuthica 4Rx5.</title>
        <authorList>
            <person name="Matilla M.A."/>
            <person name="Udaondo Z."/>
            <person name="Salmond G.P.C."/>
        </authorList>
    </citation>
    <scope>NUCLEOTIDE SEQUENCE [LARGE SCALE GENOMIC DNA]</scope>
    <source>
        <strain evidence="1 2">4Rx5</strain>
    </source>
</reference>
<organism evidence="1 2">
    <name type="scientific">Serratia plymuthica</name>
    <dbReference type="NCBI Taxonomy" id="82996"/>
    <lineage>
        <taxon>Bacteria</taxon>
        <taxon>Pseudomonadati</taxon>
        <taxon>Pseudomonadota</taxon>
        <taxon>Gammaproteobacteria</taxon>
        <taxon>Enterobacterales</taxon>
        <taxon>Yersiniaceae</taxon>
        <taxon>Serratia</taxon>
    </lineage>
</organism>
<dbReference type="Proteomes" id="UP000248196">
    <property type="component" value="Unassembled WGS sequence"/>
</dbReference>
<dbReference type="AlphaFoldDB" id="A0A318NYG3"/>
<dbReference type="EMBL" id="PESE01000011">
    <property type="protein sequence ID" value="PYD36626.1"/>
    <property type="molecule type" value="Genomic_DNA"/>
</dbReference>
<dbReference type="OrthoDB" id="9813050at2"/>
<proteinExistence type="predicted"/>
<dbReference type="Pfam" id="PF07751">
    <property type="entry name" value="Abi_2"/>
    <property type="match status" value="1"/>
</dbReference>
<evidence type="ECO:0000313" key="2">
    <source>
        <dbReference type="Proteomes" id="UP000248196"/>
    </source>
</evidence>
<dbReference type="RefSeq" id="WP_004953861.1">
    <property type="nucleotide sequence ID" value="NZ_PESE01000011.1"/>
</dbReference>
<evidence type="ECO:0000313" key="1">
    <source>
        <dbReference type="EMBL" id="PYD36626.1"/>
    </source>
</evidence>
<accession>A0A318NYG3</accession>